<dbReference type="EMBL" id="VATY01000002">
    <property type="protein sequence ID" value="TMM57328.1"/>
    <property type="molecule type" value="Genomic_DNA"/>
</dbReference>
<name>A0A5S3PWE5_9FLAO</name>
<keyword evidence="4" id="KW-1185">Reference proteome</keyword>
<evidence type="ECO:0000313" key="3">
    <source>
        <dbReference type="EMBL" id="TMM57328.1"/>
    </source>
</evidence>
<accession>A0A5S3PWE5</accession>
<dbReference type="Proteomes" id="UP000310314">
    <property type="component" value="Unassembled WGS sequence"/>
</dbReference>
<sequence>MKTIGPHRISFTLPYLFVFAFLFYITSCSKDASILTEQEDAVSEDTEEMNDDSSNDDTSNDNSSDTMDIPPTGAVVFNQDFTLDATRSVANYVLPQSDYNLFLEGEGNLKQVSEKAYQYFKDDFDYIIILSVEAVKPPDLFFGRSTLVQNQVQGLGSNTYDNSATYGSEGKLKSIIYMPRTEYIKSGPFLHEIAHSWGNKGIIPTTVGGHWGYASVAGQLGGFDEIEDLGNNTYQGKLNGQNGFGAFANGGNSVIYGDLELYAMGLIGADELEPIQVAVNPEGTQAYGQFTADAIGIYTAQDLINEHGARVPSTADSQKVFKALTIVISTEAISQEKMDEVTSNLDNFSRQAAPDASWGSTKNFWLATKEKATFDFTVTQGNIK</sequence>
<reference evidence="3 4" key="1">
    <citation type="submission" date="2019-05" db="EMBL/GenBank/DDBJ databases">
        <authorList>
            <person name="Zhang J.-Y."/>
            <person name="Feg X."/>
            <person name="Du Z.-J."/>
        </authorList>
    </citation>
    <scope>NUCLEOTIDE SEQUENCE [LARGE SCALE GENOMIC DNA]</scope>
    <source>
        <strain evidence="3 4">RZ26</strain>
    </source>
</reference>
<comment type="caution">
    <text evidence="3">The sequence shown here is derived from an EMBL/GenBank/DDBJ whole genome shotgun (WGS) entry which is preliminary data.</text>
</comment>
<evidence type="ECO:0000256" key="2">
    <source>
        <dbReference type="SAM" id="Phobius"/>
    </source>
</evidence>
<dbReference type="AlphaFoldDB" id="A0A5S3PWE5"/>
<keyword evidence="2" id="KW-0472">Membrane</keyword>
<keyword evidence="2" id="KW-0812">Transmembrane</keyword>
<feature type="compositionally biased region" description="Acidic residues" evidence="1">
    <location>
        <begin position="38"/>
        <end position="59"/>
    </location>
</feature>
<feature type="transmembrane region" description="Helical" evidence="2">
    <location>
        <begin position="9"/>
        <end position="26"/>
    </location>
</feature>
<evidence type="ECO:0000256" key="1">
    <source>
        <dbReference type="SAM" id="MobiDB-lite"/>
    </source>
</evidence>
<protein>
    <submittedName>
        <fullName evidence="3">Uncharacterized protein</fullName>
    </submittedName>
</protein>
<gene>
    <name evidence="3" type="ORF">FEE95_12655</name>
</gene>
<organism evidence="3 4">
    <name type="scientific">Maribacter algarum</name>
    <name type="common">ex Zhang et al. 2020</name>
    <dbReference type="NCBI Taxonomy" id="2578118"/>
    <lineage>
        <taxon>Bacteria</taxon>
        <taxon>Pseudomonadati</taxon>
        <taxon>Bacteroidota</taxon>
        <taxon>Flavobacteriia</taxon>
        <taxon>Flavobacteriales</taxon>
        <taxon>Flavobacteriaceae</taxon>
        <taxon>Maribacter</taxon>
    </lineage>
</organism>
<dbReference type="RefSeq" id="WP_138658311.1">
    <property type="nucleotide sequence ID" value="NZ_VATY01000002.1"/>
</dbReference>
<dbReference type="OrthoDB" id="1373726at2"/>
<proteinExistence type="predicted"/>
<evidence type="ECO:0000313" key="4">
    <source>
        <dbReference type="Proteomes" id="UP000310314"/>
    </source>
</evidence>
<feature type="region of interest" description="Disordered" evidence="1">
    <location>
        <begin position="38"/>
        <end position="69"/>
    </location>
</feature>
<keyword evidence="2" id="KW-1133">Transmembrane helix</keyword>